<reference evidence="2" key="1">
    <citation type="journal article" date="2015" name="Nature">
        <title>Complex archaea that bridge the gap between prokaryotes and eukaryotes.</title>
        <authorList>
            <person name="Spang A."/>
            <person name="Saw J.H."/>
            <person name="Jorgensen S.L."/>
            <person name="Zaremba-Niedzwiedzka K."/>
            <person name="Martijn J."/>
            <person name="Lind A.E."/>
            <person name="van Eijk R."/>
            <person name="Schleper C."/>
            <person name="Guy L."/>
            <person name="Ettema T.J."/>
        </authorList>
    </citation>
    <scope>NUCLEOTIDE SEQUENCE</scope>
</reference>
<dbReference type="PANTHER" id="PTHR43677">
    <property type="entry name" value="SHORT-CHAIN DEHYDROGENASE/REDUCTASE"/>
    <property type="match status" value="1"/>
</dbReference>
<feature type="non-terminal residue" evidence="2">
    <location>
        <position position="328"/>
    </location>
</feature>
<dbReference type="AlphaFoldDB" id="A0A0F8ZL43"/>
<dbReference type="InterPro" id="IPR013154">
    <property type="entry name" value="ADH-like_N"/>
</dbReference>
<dbReference type="InterPro" id="IPR014188">
    <property type="entry name" value="Acrylyl-CoA_reductase_AcuI"/>
</dbReference>
<accession>A0A0F8ZL43</accession>
<dbReference type="InterPro" id="IPR020843">
    <property type="entry name" value="ER"/>
</dbReference>
<dbReference type="EMBL" id="LAZR01059757">
    <property type="protein sequence ID" value="KKK67129.1"/>
    <property type="molecule type" value="Genomic_DNA"/>
</dbReference>
<dbReference type="PANTHER" id="PTHR43677:SF1">
    <property type="entry name" value="ACRYLYL-COA REDUCTASE ACUI-RELATED"/>
    <property type="match status" value="1"/>
</dbReference>
<dbReference type="Pfam" id="PF08240">
    <property type="entry name" value="ADH_N"/>
    <property type="match status" value="1"/>
</dbReference>
<dbReference type="CDD" id="cd05280">
    <property type="entry name" value="MDR_yhdh_yhfp"/>
    <property type="match status" value="1"/>
</dbReference>
<name>A0A0F8ZL43_9ZZZZ</name>
<dbReference type="InterPro" id="IPR051397">
    <property type="entry name" value="Zn-ADH-like_protein"/>
</dbReference>
<feature type="domain" description="Enoyl reductase (ER)" evidence="1">
    <location>
        <begin position="16"/>
        <end position="328"/>
    </location>
</feature>
<gene>
    <name evidence="2" type="ORF">LCGC14_2957160</name>
</gene>
<evidence type="ECO:0000259" key="1">
    <source>
        <dbReference type="SMART" id="SM00829"/>
    </source>
</evidence>
<comment type="caution">
    <text evidence="2">The sequence shown here is derived from an EMBL/GenBank/DDBJ whole genome shotgun (WGS) entry which is preliminary data.</text>
</comment>
<dbReference type="InterPro" id="IPR013149">
    <property type="entry name" value="ADH-like_C"/>
</dbReference>
<dbReference type="GO" id="GO:0043957">
    <property type="term" value="F:acryloyl-CoA reductase (NADPH) activity"/>
    <property type="evidence" value="ECO:0007669"/>
    <property type="project" value="TreeGrafter"/>
</dbReference>
<dbReference type="SMART" id="SM00829">
    <property type="entry name" value="PKS_ER"/>
    <property type="match status" value="1"/>
</dbReference>
<proteinExistence type="predicted"/>
<dbReference type="Gene3D" id="3.40.50.720">
    <property type="entry name" value="NAD(P)-binding Rossmann-like Domain"/>
    <property type="match status" value="1"/>
</dbReference>
<evidence type="ECO:0000313" key="2">
    <source>
        <dbReference type="EMBL" id="KKK67129.1"/>
    </source>
</evidence>
<sequence length="328" mass="34478">MAETFKAVVVSEKDDGVFSINIEDKSFKDLPEGEVLINVKYSSLNFKDALSATGNKGVTRKYPHTPGIDAAGVVTECSDGSFSEGDEVLVTGYDLGMNTSGGYGPYIRVPSSWVVRLPEGLSLRESMGIGTAGFTAALSVHGLLKSGLSADGGEVLVTGATGGVGSLAVSMLAAEAIDVVAASGKADAEDWLRLIGAKNVIARSELSEPDKRPLLKGRWAGAVDTVGGEVLANVLKSIKYGGSVTCCGLVASMKLSTTVLPFILNGISLIGIDSVRCPMPMRQEIWKKLSGKWKPARLDEIIRECSLDGVEDEVQKILKGGQRGRVVV</sequence>
<dbReference type="SUPFAM" id="SSF51735">
    <property type="entry name" value="NAD(P)-binding Rossmann-fold domains"/>
    <property type="match status" value="1"/>
</dbReference>
<dbReference type="InterPro" id="IPR011032">
    <property type="entry name" value="GroES-like_sf"/>
</dbReference>
<dbReference type="SUPFAM" id="SSF50129">
    <property type="entry name" value="GroES-like"/>
    <property type="match status" value="1"/>
</dbReference>
<dbReference type="NCBIfam" id="TIGR02823">
    <property type="entry name" value="oxido_YhdH"/>
    <property type="match status" value="1"/>
</dbReference>
<organism evidence="2">
    <name type="scientific">marine sediment metagenome</name>
    <dbReference type="NCBI Taxonomy" id="412755"/>
    <lineage>
        <taxon>unclassified sequences</taxon>
        <taxon>metagenomes</taxon>
        <taxon>ecological metagenomes</taxon>
    </lineage>
</organism>
<dbReference type="Gene3D" id="3.90.180.10">
    <property type="entry name" value="Medium-chain alcohol dehydrogenases, catalytic domain"/>
    <property type="match status" value="1"/>
</dbReference>
<dbReference type="Pfam" id="PF00107">
    <property type="entry name" value="ADH_zinc_N"/>
    <property type="match status" value="1"/>
</dbReference>
<protein>
    <recommendedName>
        <fullName evidence="1">Enoyl reductase (ER) domain-containing protein</fullName>
    </recommendedName>
</protein>
<dbReference type="InterPro" id="IPR036291">
    <property type="entry name" value="NAD(P)-bd_dom_sf"/>
</dbReference>